<sequence length="273" mass="29875">MDYFAHSGKEPDKSDWQILSEHLHGVAKMAAEMAAPFGLERAAYIAGLFHDLGKYKPAFQRRLDGVEIGVDHSTAGASLMLGDFATGLDKGMAELVAYCIAGHHTGLPDRRNASAACLEQRLAKDAEPLDEIWRTQLTSNAKGLVPAFVSNFRKADPTTAAFQFSVMGRMIFSCLIDADYKDTEAFYHALEGRAADRDWASLQDVLPQFRSVFDAHMTAKAKGDGELNRPRGRILSHVRQKAEEKPGLFTLTVPTGGGKTLASLQPQPDRLQA</sequence>
<evidence type="ECO:0000313" key="6">
    <source>
        <dbReference type="Proteomes" id="UP000183050"/>
    </source>
</evidence>
<dbReference type="SUPFAM" id="SSF109604">
    <property type="entry name" value="HD-domain/PDEase-like"/>
    <property type="match status" value="1"/>
</dbReference>
<dbReference type="GO" id="GO:0051607">
    <property type="term" value="P:defense response to virus"/>
    <property type="evidence" value="ECO:0007669"/>
    <property type="project" value="UniProtKB-KW"/>
</dbReference>
<dbReference type="InterPro" id="IPR006483">
    <property type="entry name" value="CRISPR-assoc_Cas3_HD"/>
</dbReference>
<keyword evidence="5" id="KW-0540">Nuclease</keyword>
<evidence type="ECO:0000256" key="2">
    <source>
        <dbReference type="ARBA" id="ARBA00022801"/>
    </source>
</evidence>
<dbReference type="Gene3D" id="1.10.3210.30">
    <property type="match status" value="1"/>
</dbReference>
<gene>
    <name evidence="5" type="ORF">BMW22_21470</name>
</gene>
<dbReference type="EMBL" id="CP018228">
    <property type="protein sequence ID" value="API53841.1"/>
    <property type="molecule type" value="Genomic_DNA"/>
</dbReference>
<keyword evidence="1" id="KW-0479">Metal-binding</keyword>
<dbReference type="RefSeq" id="WP_072640090.1">
    <property type="nucleotide sequence ID" value="NZ_CP018228.1"/>
</dbReference>
<dbReference type="CDD" id="cd09641">
    <property type="entry name" value="Cas3''_I"/>
    <property type="match status" value="1"/>
</dbReference>
<evidence type="ECO:0000313" key="5">
    <source>
        <dbReference type="EMBL" id="API53841.1"/>
    </source>
</evidence>
<dbReference type="InterPro" id="IPR038257">
    <property type="entry name" value="CRISPR-assoc_Cas3_HD_sf"/>
</dbReference>
<keyword evidence="5" id="KW-0255">Endonuclease</keyword>
<keyword evidence="3" id="KW-0051">Antiviral defense</keyword>
<accession>A0A1L3ZE31</accession>
<evidence type="ECO:0000256" key="3">
    <source>
        <dbReference type="ARBA" id="ARBA00023118"/>
    </source>
</evidence>
<organism evidence="5 6">
    <name type="scientific">Rhizobium leguminosarum</name>
    <dbReference type="NCBI Taxonomy" id="384"/>
    <lineage>
        <taxon>Bacteria</taxon>
        <taxon>Pseudomonadati</taxon>
        <taxon>Pseudomonadota</taxon>
        <taxon>Alphaproteobacteria</taxon>
        <taxon>Hyphomicrobiales</taxon>
        <taxon>Rhizobiaceae</taxon>
        <taxon>Rhizobium/Agrobacterium group</taxon>
        <taxon>Rhizobium</taxon>
    </lineage>
</organism>
<dbReference type="NCBIfam" id="TIGR01596">
    <property type="entry name" value="cas3_HD"/>
    <property type="match status" value="1"/>
</dbReference>
<feature type="domain" description="HD Cas3-type" evidence="4">
    <location>
        <begin position="12"/>
        <end position="181"/>
    </location>
</feature>
<dbReference type="GO" id="GO:0046872">
    <property type="term" value="F:metal ion binding"/>
    <property type="evidence" value="ECO:0007669"/>
    <property type="project" value="UniProtKB-KW"/>
</dbReference>
<protein>
    <submittedName>
        <fullName evidence="5">CRISPR-associated endonuclease Cas3</fullName>
    </submittedName>
</protein>
<evidence type="ECO:0000256" key="1">
    <source>
        <dbReference type="ARBA" id="ARBA00022723"/>
    </source>
</evidence>
<proteinExistence type="predicted"/>
<dbReference type="GO" id="GO:0016787">
    <property type="term" value="F:hydrolase activity"/>
    <property type="evidence" value="ECO:0007669"/>
    <property type="project" value="UniProtKB-KW"/>
</dbReference>
<dbReference type="Proteomes" id="UP000183050">
    <property type="component" value="Chromosome"/>
</dbReference>
<keyword evidence="2" id="KW-0378">Hydrolase</keyword>
<evidence type="ECO:0000259" key="4">
    <source>
        <dbReference type="PROSITE" id="PS51643"/>
    </source>
</evidence>
<dbReference type="AlphaFoldDB" id="A0A1L3ZE31"/>
<dbReference type="Pfam" id="PF01966">
    <property type="entry name" value="HD"/>
    <property type="match status" value="1"/>
</dbReference>
<dbReference type="InterPro" id="IPR006674">
    <property type="entry name" value="HD_domain"/>
</dbReference>
<name>A0A1L3ZE31_RHILE</name>
<dbReference type="GO" id="GO:0004519">
    <property type="term" value="F:endonuclease activity"/>
    <property type="evidence" value="ECO:0007669"/>
    <property type="project" value="UniProtKB-KW"/>
</dbReference>
<reference evidence="5 6" key="1">
    <citation type="submission" date="2016-11" db="EMBL/GenBank/DDBJ databases">
        <title>Rhizobium leguminosarum bv. viciae strain Vaf12 isolated from Vavilovia formosa root nodules from Russia, Dagestan.</title>
        <authorList>
            <person name="Kimeklis A."/>
        </authorList>
    </citation>
    <scope>NUCLEOTIDE SEQUENCE [LARGE SCALE GENOMIC DNA]</scope>
    <source>
        <strain evidence="5 6">Vaf-108</strain>
    </source>
</reference>
<dbReference type="PROSITE" id="PS51643">
    <property type="entry name" value="HD_CAS3"/>
    <property type="match status" value="1"/>
</dbReference>